<dbReference type="AlphaFoldDB" id="A0AAD4CJQ5"/>
<organism evidence="1 2">
    <name type="scientific">Aspergillus nanangensis</name>
    <dbReference type="NCBI Taxonomy" id="2582783"/>
    <lineage>
        <taxon>Eukaryota</taxon>
        <taxon>Fungi</taxon>
        <taxon>Dikarya</taxon>
        <taxon>Ascomycota</taxon>
        <taxon>Pezizomycotina</taxon>
        <taxon>Eurotiomycetes</taxon>
        <taxon>Eurotiomycetidae</taxon>
        <taxon>Eurotiales</taxon>
        <taxon>Aspergillaceae</taxon>
        <taxon>Aspergillus</taxon>
        <taxon>Aspergillus subgen. Circumdati</taxon>
    </lineage>
</organism>
<reference evidence="1" key="2">
    <citation type="submission" date="2020-02" db="EMBL/GenBank/DDBJ databases">
        <authorList>
            <person name="Gilchrist C.L.M."/>
            <person name="Chooi Y.-H."/>
        </authorList>
    </citation>
    <scope>NUCLEOTIDE SEQUENCE</scope>
    <source>
        <strain evidence="1">MST-FP2251</strain>
    </source>
</reference>
<dbReference type="EMBL" id="VCAU01000070">
    <property type="protein sequence ID" value="KAF9886862.1"/>
    <property type="molecule type" value="Genomic_DNA"/>
</dbReference>
<gene>
    <name evidence="1" type="ORF">FE257_010985</name>
</gene>
<name>A0AAD4CJQ5_ASPNN</name>
<reference evidence="1" key="1">
    <citation type="journal article" date="2019" name="Beilstein J. Org. Chem.">
        <title>Nanangenines: drimane sesquiterpenoids as the dominant metabolite cohort of a novel Australian fungus, Aspergillus nanangensis.</title>
        <authorList>
            <person name="Lacey H.J."/>
            <person name="Gilchrist C.L.M."/>
            <person name="Crombie A."/>
            <person name="Kalaitzis J.A."/>
            <person name="Vuong D."/>
            <person name="Rutledge P.J."/>
            <person name="Turner P."/>
            <person name="Pitt J.I."/>
            <person name="Lacey E."/>
            <person name="Chooi Y.H."/>
            <person name="Piggott A.M."/>
        </authorList>
    </citation>
    <scope>NUCLEOTIDE SEQUENCE</scope>
    <source>
        <strain evidence="1">MST-FP2251</strain>
    </source>
</reference>
<protein>
    <submittedName>
        <fullName evidence="1">Uncharacterized protein</fullName>
    </submittedName>
</protein>
<comment type="caution">
    <text evidence="1">The sequence shown here is derived from an EMBL/GenBank/DDBJ whole genome shotgun (WGS) entry which is preliminary data.</text>
</comment>
<keyword evidence="2" id="KW-1185">Reference proteome</keyword>
<dbReference type="Proteomes" id="UP001194746">
    <property type="component" value="Unassembled WGS sequence"/>
</dbReference>
<sequence>MTACEMRDPVEREHVPFTNIRNLRKKLDDCLTLVDKANSRDQFIVFTKVPNSNVEMCRDWEVARLSYHHEAKVLIAKIAGFEEHQHFISTFADTIKSQLQLFDVELPHRCNHRAVQCGSWTQEADDLWEVGRFTAVIEAGLVEAAGSLELSIRKWLAPENSSVQTVFALDWNRDEPHININLWERSSDSPTSTVSLTREEDTTQISGTLKLRFERFSGRAPTPEEKLKGWIVISQWSLIQFAESFWRIQGFVD</sequence>
<accession>A0AAD4CJQ5</accession>
<proteinExistence type="predicted"/>
<evidence type="ECO:0000313" key="2">
    <source>
        <dbReference type="Proteomes" id="UP001194746"/>
    </source>
</evidence>
<evidence type="ECO:0000313" key="1">
    <source>
        <dbReference type="EMBL" id="KAF9886862.1"/>
    </source>
</evidence>